<dbReference type="EMBL" id="BPLR01008975">
    <property type="protein sequence ID" value="GIY28684.1"/>
    <property type="molecule type" value="Genomic_DNA"/>
</dbReference>
<protein>
    <submittedName>
        <fullName evidence="1">Uncharacterized protein</fullName>
    </submittedName>
</protein>
<comment type="caution">
    <text evidence="1">The sequence shown here is derived from an EMBL/GenBank/DDBJ whole genome shotgun (WGS) entry which is preliminary data.</text>
</comment>
<dbReference type="AlphaFoldDB" id="A0AAV4S3W0"/>
<proteinExistence type="predicted"/>
<keyword evidence="2" id="KW-1185">Reference proteome</keyword>
<name>A0AAV4S3W0_CAEEX</name>
<reference evidence="1 2" key="1">
    <citation type="submission" date="2021-06" db="EMBL/GenBank/DDBJ databases">
        <title>Caerostris extrusa draft genome.</title>
        <authorList>
            <person name="Kono N."/>
            <person name="Arakawa K."/>
        </authorList>
    </citation>
    <scope>NUCLEOTIDE SEQUENCE [LARGE SCALE GENOMIC DNA]</scope>
</reference>
<gene>
    <name evidence="1" type="ORF">CEXT_762721</name>
</gene>
<evidence type="ECO:0000313" key="1">
    <source>
        <dbReference type="EMBL" id="GIY28684.1"/>
    </source>
</evidence>
<sequence>MKYRFSINNTQSDDDFNYRTPLEDKQYKKLQQRAYLAWAGDSRDTEKYFSKYSKTLEPKLRAYSKPLFTWSKCRVHSGTETQKEALVIDVIFSHFKTQYPLGVACMKAYLIL</sequence>
<dbReference type="Proteomes" id="UP001054945">
    <property type="component" value="Unassembled WGS sequence"/>
</dbReference>
<evidence type="ECO:0000313" key="2">
    <source>
        <dbReference type="Proteomes" id="UP001054945"/>
    </source>
</evidence>
<organism evidence="1 2">
    <name type="scientific">Caerostris extrusa</name>
    <name type="common">Bark spider</name>
    <name type="synonym">Caerostris bankana</name>
    <dbReference type="NCBI Taxonomy" id="172846"/>
    <lineage>
        <taxon>Eukaryota</taxon>
        <taxon>Metazoa</taxon>
        <taxon>Ecdysozoa</taxon>
        <taxon>Arthropoda</taxon>
        <taxon>Chelicerata</taxon>
        <taxon>Arachnida</taxon>
        <taxon>Araneae</taxon>
        <taxon>Araneomorphae</taxon>
        <taxon>Entelegynae</taxon>
        <taxon>Araneoidea</taxon>
        <taxon>Araneidae</taxon>
        <taxon>Caerostris</taxon>
    </lineage>
</organism>
<accession>A0AAV4S3W0</accession>